<evidence type="ECO:0000313" key="3">
    <source>
        <dbReference type="EMBL" id="XBH01241.1"/>
    </source>
</evidence>
<keyword evidence="2" id="KW-0472">Membrane</keyword>
<dbReference type="AlphaFoldDB" id="A0AAU7C7V4"/>
<name>A0AAU7C7V4_9BACT</name>
<accession>A0AAU7C7V4</accession>
<gene>
    <name evidence="3" type="ORF">V5E97_23120</name>
</gene>
<evidence type="ECO:0000256" key="1">
    <source>
        <dbReference type="SAM" id="MobiDB-lite"/>
    </source>
</evidence>
<feature type="region of interest" description="Disordered" evidence="1">
    <location>
        <begin position="43"/>
        <end position="63"/>
    </location>
</feature>
<keyword evidence="2" id="KW-1133">Transmembrane helix</keyword>
<keyword evidence="2" id="KW-0812">Transmembrane</keyword>
<reference evidence="3" key="1">
    <citation type="submission" date="2024-05" db="EMBL/GenBank/DDBJ databases">
        <title>Planctomycetes of the genus Singulisphaera possess chitinolytic capabilities.</title>
        <authorList>
            <person name="Ivanova A."/>
        </authorList>
    </citation>
    <scope>NUCLEOTIDE SEQUENCE</scope>
    <source>
        <strain evidence="3">Ch08T</strain>
    </source>
</reference>
<evidence type="ECO:0000256" key="2">
    <source>
        <dbReference type="SAM" id="Phobius"/>
    </source>
</evidence>
<dbReference type="EMBL" id="CP155447">
    <property type="protein sequence ID" value="XBH01241.1"/>
    <property type="molecule type" value="Genomic_DNA"/>
</dbReference>
<dbReference type="RefSeq" id="WP_406693934.1">
    <property type="nucleotide sequence ID" value="NZ_CP155447.1"/>
</dbReference>
<proteinExistence type="predicted"/>
<protein>
    <submittedName>
        <fullName evidence="3">Uncharacterized protein</fullName>
    </submittedName>
</protein>
<feature type="transmembrane region" description="Helical" evidence="2">
    <location>
        <begin position="6"/>
        <end position="33"/>
    </location>
</feature>
<organism evidence="3">
    <name type="scientific">Singulisphaera sp. Ch08</name>
    <dbReference type="NCBI Taxonomy" id="3120278"/>
    <lineage>
        <taxon>Bacteria</taxon>
        <taxon>Pseudomonadati</taxon>
        <taxon>Planctomycetota</taxon>
        <taxon>Planctomycetia</taxon>
        <taxon>Isosphaerales</taxon>
        <taxon>Isosphaeraceae</taxon>
        <taxon>Singulisphaera</taxon>
    </lineage>
</organism>
<sequence length="63" mass="6713">MVTRPLAIFAWTVSEVIDLAVVVVVGLLVWAAVNREISFAKDGSVPSNDSSLAGKQEQESVDP</sequence>